<accession>A0A347WFJ3</accession>
<dbReference type="SMART" id="SM00895">
    <property type="entry name" value="FCD"/>
    <property type="match status" value="1"/>
</dbReference>
<organism evidence="5 6">
    <name type="scientific">Komagataeibacter saccharivorans</name>
    <dbReference type="NCBI Taxonomy" id="265959"/>
    <lineage>
        <taxon>Bacteria</taxon>
        <taxon>Pseudomonadati</taxon>
        <taxon>Pseudomonadota</taxon>
        <taxon>Alphaproteobacteria</taxon>
        <taxon>Acetobacterales</taxon>
        <taxon>Acetobacteraceae</taxon>
        <taxon>Komagataeibacter</taxon>
    </lineage>
</organism>
<dbReference type="InterPro" id="IPR008920">
    <property type="entry name" value="TF_FadR/GntR_C"/>
</dbReference>
<keyword evidence="3" id="KW-0804">Transcription</keyword>
<proteinExistence type="predicted"/>
<dbReference type="GO" id="GO:0003677">
    <property type="term" value="F:DNA binding"/>
    <property type="evidence" value="ECO:0007669"/>
    <property type="project" value="UniProtKB-KW"/>
</dbReference>
<dbReference type="SMART" id="SM00345">
    <property type="entry name" value="HTH_GNTR"/>
    <property type="match status" value="1"/>
</dbReference>
<dbReference type="OrthoDB" id="7260290at2"/>
<dbReference type="InterPro" id="IPR036388">
    <property type="entry name" value="WH-like_DNA-bd_sf"/>
</dbReference>
<evidence type="ECO:0000313" key="5">
    <source>
        <dbReference type="EMBL" id="AXY23636.1"/>
    </source>
</evidence>
<dbReference type="Pfam" id="PF07729">
    <property type="entry name" value="FCD"/>
    <property type="match status" value="1"/>
</dbReference>
<reference evidence="5 6" key="1">
    <citation type="submission" date="2017-08" db="EMBL/GenBank/DDBJ databases">
        <title>Complete genome sequence of Gluconacetobacter saccharivorans CV1 isolated from Fermented Vinegar.</title>
        <authorList>
            <person name="Kim S.-Y."/>
        </authorList>
    </citation>
    <scope>NUCLEOTIDE SEQUENCE [LARGE SCALE GENOMIC DNA]</scope>
    <source>
        <strain evidence="5 6">CV1</strain>
    </source>
</reference>
<keyword evidence="2" id="KW-0238">DNA-binding</keyword>
<dbReference type="InterPro" id="IPR036390">
    <property type="entry name" value="WH_DNA-bd_sf"/>
</dbReference>
<dbReference type="KEGG" id="ksc:CD178_02890"/>
<keyword evidence="6" id="KW-1185">Reference proteome</keyword>
<dbReference type="InterPro" id="IPR011711">
    <property type="entry name" value="GntR_C"/>
</dbReference>
<sequence>MGTGRKMMVRSSQQSLPASVAQRLREDILDGDLISGQPLVEAQMVERFGVSRNTVREAMHSLAQSGLVTVISHKGSFVRQLTASDIREIYEIRRIVETGCCIRVETGRWTQLAPVFTAAFTQARSAMRDGEWRLAGTASLLFHRLLVGACGSDQLTAFFDNICAQMRLAFQMVQPQDAIQRPWLEKDVAIFETLREGKAGQAITLIEDYLKYSENLLFTLIPGIDE</sequence>
<dbReference type="SUPFAM" id="SSF46785">
    <property type="entry name" value="Winged helix' DNA-binding domain"/>
    <property type="match status" value="1"/>
</dbReference>
<evidence type="ECO:0000256" key="2">
    <source>
        <dbReference type="ARBA" id="ARBA00023125"/>
    </source>
</evidence>
<dbReference type="PANTHER" id="PTHR43537">
    <property type="entry name" value="TRANSCRIPTIONAL REGULATOR, GNTR FAMILY"/>
    <property type="match status" value="1"/>
</dbReference>
<dbReference type="SUPFAM" id="SSF48008">
    <property type="entry name" value="GntR ligand-binding domain-like"/>
    <property type="match status" value="1"/>
</dbReference>
<keyword evidence="1" id="KW-0805">Transcription regulation</keyword>
<dbReference type="Gene3D" id="1.10.10.10">
    <property type="entry name" value="Winged helix-like DNA-binding domain superfamily/Winged helix DNA-binding domain"/>
    <property type="match status" value="1"/>
</dbReference>
<dbReference type="EMBL" id="CP023036">
    <property type="protein sequence ID" value="AXY23636.1"/>
    <property type="molecule type" value="Genomic_DNA"/>
</dbReference>
<evidence type="ECO:0000259" key="4">
    <source>
        <dbReference type="PROSITE" id="PS50949"/>
    </source>
</evidence>
<dbReference type="InterPro" id="IPR000524">
    <property type="entry name" value="Tscrpt_reg_HTH_GntR"/>
</dbReference>
<feature type="domain" description="HTH gntR-type" evidence="4">
    <location>
        <begin position="14"/>
        <end position="81"/>
    </location>
</feature>
<evidence type="ECO:0000256" key="1">
    <source>
        <dbReference type="ARBA" id="ARBA00023015"/>
    </source>
</evidence>
<dbReference type="Pfam" id="PF00392">
    <property type="entry name" value="GntR"/>
    <property type="match status" value="1"/>
</dbReference>
<gene>
    <name evidence="5" type="primary">ydfH_4</name>
    <name evidence="5" type="ORF">CD178_02890</name>
</gene>
<dbReference type="PRINTS" id="PR00035">
    <property type="entry name" value="HTHGNTR"/>
</dbReference>
<dbReference type="Gene3D" id="1.20.120.530">
    <property type="entry name" value="GntR ligand-binding domain-like"/>
    <property type="match status" value="1"/>
</dbReference>
<dbReference type="GO" id="GO:0003700">
    <property type="term" value="F:DNA-binding transcription factor activity"/>
    <property type="evidence" value="ECO:0007669"/>
    <property type="project" value="InterPro"/>
</dbReference>
<dbReference type="Proteomes" id="UP000264120">
    <property type="component" value="Chromosome"/>
</dbReference>
<dbReference type="AlphaFoldDB" id="A0A347WFJ3"/>
<evidence type="ECO:0000256" key="3">
    <source>
        <dbReference type="ARBA" id="ARBA00023163"/>
    </source>
</evidence>
<dbReference type="PROSITE" id="PS50949">
    <property type="entry name" value="HTH_GNTR"/>
    <property type="match status" value="1"/>
</dbReference>
<dbReference type="PANTHER" id="PTHR43537:SF45">
    <property type="entry name" value="GNTR FAMILY REGULATORY PROTEIN"/>
    <property type="match status" value="1"/>
</dbReference>
<name>A0A347WFJ3_9PROT</name>
<evidence type="ECO:0000313" key="6">
    <source>
        <dbReference type="Proteomes" id="UP000264120"/>
    </source>
</evidence>
<protein>
    <submittedName>
        <fullName evidence="5">Putative HTH-type transcriptional regulator YdfH</fullName>
    </submittedName>
</protein>
<dbReference type="CDD" id="cd07377">
    <property type="entry name" value="WHTH_GntR"/>
    <property type="match status" value="1"/>
</dbReference>